<feature type="region of interest" description="Disordered" evidence="1">
    <location>
        <begin position="1"/>
        <end position="52"/>
    </location>
</feature>
<dbReference type="InterPro" id="IPR021833">
    <property type="entry name" value="DUF3425"/>
</dbReference>
<accession>A0A9P9EGM3</accession>
<dbReference type="PANTHER" id="PTHR37012:SF7">
    <property type="entry name" value="B-ZIP TRANSCRIPTION FACTOR (EUROFUNG)-RELATED"/>
    <property type="match status" value="1"/>
</dbReference>
<dbReference type="CDD" id="cd14686">
    <property type="entry name" value="bZIP"/>
    <property type="match status" value="1"/>
</dbReference>
<comment type="caution">
    <text evidence="2">The sequence shown here is derived from an EMBL/GenBank/DDBJ whole genome shotgun (WGS) entry which is preliminary data.</text>
</comment>
<dbReference type="Proteomes" id="UP000738349">
    <property type="component" value="Unassembled WGS sequence"/>
</dbReference>
<proteinExistence type="predicted"/>
<sequence>MSTFIPLATVPANETPANAGRRRTPAQLQRKRELDKASQKLKRKQHKSHVEKLETSLRDAREEIHHLRAKLQDLELSFSLVAGHGRDIPGHSISAVNQLMQTKHPVSTEIGNESLQPANKASSLRAEFPIGRCRCAPQAHKSYSDCFEETLFAILIKIDTQLTPSKPIPAIPEITDVLFLRPPGNPVTKVMYKFLRNPKLPVAVQCAAYLLAYRLLRYRFFPSIQTYRDIPEWLHFTDAQNNVPHPLYIDFVIFPRLRHAMALGLVNVDAFREAFEQDAANGVSINWPASKNFLATNNSAVTFTPEFMQHVFQYHNWSMSLDFAEKYPQIAALVTVRD</sequence>
<organism evidence="2 3">
    <name type="scientific">Dactylonectria macrodidyma</name>
    <dbReference type="NCBI Taxonomy" id="307937"/>
    <lineage>
        <taxon>Eukaryota</taxon>
        <taxon>Fungi</taxon>
        <taxon>Dikarya</taxon>
        <taxon>Ascomycota</taxon>
        <taxon>Pezizomycotina</taxon>
        <taxon>Sordariomycetes</taxon>
        <taxon>Hypocreomycetidae</taxon>
        <taxon>Hypocreales</taxon>
        <taxon>Nectriaceae</taxon>
        <taxon>Dactylonectria</taxon>
    </lineage>
</organism>
<evidence type="ECO:0008006" key="4">
    <source>
        <dbReference type="Google" id="ProtNLM"/>
    </source>
</evidence>
<evidence type="ECO:0000313" key="3">
    <source>
        <dbReference type="Proteomes" id="UP000738349"/>
    </source>
</evidence>
<keyword evidence="3" id="KW-1185">Reference proteome</keyword>
<dbReference type="OrthoDB" id="4161589at2759"/>
<evidence type="ECO:0000256" key="1">
    <source>
        <dbReference type="SAM" id="MobiDB-lite"/>
    </source>
</evidence>
<name>A0A9P9EGM3_9HYPO</name>
<dbReference type="EMBL" id="JAGMUV010000013">
    <property type="protein sequence ID" value="KAH7136211.1"/>
    <property type="molecule type" value="Genomic_DNA"/>
</dbReference>
<dbReference type="AlphaFoldDB" id="A0A9P9EGM3"/>
<reference evidence="2" key="1">
    <citation type="journal article" date="2021" name="Nat. Commun.">
        <title>Genetic determinants of endophytism in the Arabidopsis root mycobiome.</title>
        <authorList>
            <person name="Mesny F."/>
            <person name="Miyauchi S."/>
            <person name="Thiergart T."/>
            <person name="Pickel B."/>
            <person name="Atanasova L."/>
            <person name="Karlsson M."/>
            <person name="Huettel B."/>
            <person name="Barry K.W."/>
            <person name="Haridas S."/>
            <person name="Chen C."/>
            <person name="Bauer D."/>
            <person name="Andreopoulos W."/>
            <person name="Pangilinan J."/>
            <person name="LaButti K."/>
            <person name="Riley R."/>
            <person name="Lipzen A."/>
            <person name="Clum A."/>
            <person name="Drula E."/>
            <person name="Henrissat B."/>
            <person name="Kohler A."/>
            <person name="Grigoriev I.V."/>
            <person name="Martin F.M."/>
            <person name="Hacquard S."/>
        </authorList>
    </citation>
    <scope>NUCLEOTIDE SEQUENCE</scope>
    <source>
        <strain evidence="2">MPI-CAGE-AT-0147</strain>
    </source>
</reference>
<protein>
    <recommendedName>
        <fullName evidence="4">BZIP domain-containing protein</fullName>
    </recommendedName>
</protein>
<dbReference type="PANTHER" id="PTHR37012">
    <property type="entry name" value="B-ZIP TRANSCRIPTION FACTOR (EUROFUNG)-RELATED"/>
    <property type="match status" value="1"/>
</dbReference>
<gene>
    <name evidence="2" type="ORF">EDB81DRAFT_901875</name>
</gene>
<dbReference type="Pfam" id="PF11905">
    <property type="entry name" value="DUF3425"/>
    <property type="match status" value="1"/>
</dbReference>
<evidence type="ECO:0000313" key="2">
    <source>
        <dbReference type="EMBL" id="KAH7136211.1"/>
    </source>
</evidence>